<evidence type="ECO:0000313" key="3">
    <source>
        <dbReference type="Proteomes" id="UP001259832"/>
    </source>
</evidence>
<name>A0AAD9GVE0_9STRA</name>
<feature type="transmembrane region" description="Helical" evidence="1">
    <location>
        <begin position="79"/>
        <end position="98"/>
    </location>
</feature>
<accession>A0AAD9GVE0</accession>
<keyword evidence="1" id="KW-0812">Transmembrane</keyword>
<gene>
    <name evidence="2" type="ORF">P3T76_003341</name>
</gene>
<keyword evidence="3" id="KW-1185">Reference proteome</keyword>
<keyword evidence="1" id="KW-1133">Transmembrane helix</keyword>
<organism evidence="2 3">
    <name type="scientific">Phytophthora citrophthora</name>
    <dbReference type="NCBI Taxonomy" id="4793"/>
    <lineage>
        <taxon>Eukaryota</taxon>
        <taxon>Sar</taxon>
        <taxon>Stramenopiles</taxon>
        <taxon>Oomycota</taxon>
        <taxon>Peronosporomycetes</taxon>
        <taxon>Peronosporales</taxon>
        <taxon>Peronosporaceae</taxon>
        <taxon>Phytophthora</taxon>
    </lineage>
</organism>
<dbReference type="Proteomes" id="UP001259832">
    <property type="component" value="Unassembled WGS sequence"/>
</dbReference>
<sequence>MADRRDSIDIVCISSRNTSQRGTSIPMKRERGFKLYTCGAQSLFTIFSFVNHDRAQIATPNNYALRILLTQTASRTMRLNFFLVVVVLVICYNNFAAAERSVQMTVNIEGEERTLSWLETLKNYITTNEEKLKKMVKASKNIFP</sequence>
<reference evidence="2" key="1">
    <citation type="submission" date="2023-08" db="EMBL/GenBank/DDBJ databases">
        <title>Reference Genome Resource for the Citrus Pathogen Phytophthora citrophthora.</title>
        <authorList>
            <person name="Moller H."/>
            <person name="Coetzee B."/>
            <person name="Rose L.J."/>
            <person name="Van Niekerk J.M."/>
        </authorList>
    </citation>
    <scope>NUCLEOTIDE SEQUENCE</scope>
    <source>
        <strain evidence="2">STE-U-9442</strain>
    </source>
</reference>
<comment type="caution">
    <text evidence="2">The sequence shown here is derived from an EMBL/GenBank/DDBJ whole genome shotgun (WGS) entry which is preliminary data.</text>
</comment>
<proteinExistence type="predicted"/>
<protein>
    <submittedName>
        <fullName evidence="2">Uncharacterized protein</fullName>
    </submittedName>
</protein>
<dbReference type="EMBL" id="JASMQC010000005">
    <property type="protein sequence ID" value="KAK1944808.1"/>
    <property type="molecule type" value="Genomic_DNA"/>
</dbReference>
<dbReference type="AlphaFoldDB" id="A0AAD9GVE0"/>
<evidence type="ECO:0000256" key="1">
    <source>
        <dbReference type="SAM" id="Phobius"/>
    </source>
</evidence>
<evidence type="ECO:0000313" key="2">
    <source>
        <dbReference type="EMBL" id="KAK1944808.1"/>
    </source>
</evidence>
<keyword evidence="1" id="KW-0472">Membrane</keyword>